<evidence type="ECO:0000313" key="6">
    <source>
        <dbReference type="EMBL" id="MBP1992466.1"/>
    </source>
</evidence>
<evidence type="ECO:0000259" key="4">
    <source>
        <dbReference type="PROSITE" id="PS51077"/>
    </source>
</evidence>
<organism evidence="6 7">
    <name type="scientific">Paenibacillus eucommiae</name>
    <dbReference type="NCBI Taxonomy" id="1355755"/>
    <lineage>
        <taxon>Bacteria</taxon>
        <taxon>Bacillati</taxon>
        <taxon>Bacillota</taxon>
        <taxon>Bacilli</taxon>
        <taxon>Bacillales</taxon>
        <taxon>Paenibacillaceae</taxon>
        <taxon>Paenibacillus</taxon>
    </lineage>
</organism>
<dbReference type="InterPro" id="IPR036390">
    <property type="entry name" value="WH_DNA-bd_sf"/>
</dbReference>
<evidence type="ECO:0000313" key="7">
    <source>
        <dbReference type="Proteomes" id="UP001519287"/>
    </source>
</evidence>
<comment type="caution">
    <text evidence="6">The sequence shown here is derived from an EMBL/GenBank/DDBJ whole genome shotgun (WGS) entry which is preliminary data.</text>
</comment>
<evidence type="ECO:0000256" key="2">
    <source>
        <dbReference type="ARBA" id="ARBA00023125"/>
    </source>
</evidence>
<accession>A0ABS4IY01</accession>
<dbReference type="PANTHER" id="PTHR30136:SF35">
    <property type="entry name" value="HTH-TYPE TRANSCRIPTIONAL REGULATOR RV1719"/>
    <property type="match status" value="1"/>
</dbReference>
<dbReference type="Gene3D" id="3.30.450.40">
    <property type="match status" value="1"/>
</dbReference>
<dbReference type="SMART" id="SM00346">
    <property type="entry name" value="HTH_ICLR"/>
    <property type="match status" value="1"/>
</dbReference>
<dbReference type="InterPro" id="IPR005471">
    <property type="entry name" value="Tscrpt_reg_IclR_N"/>
</dbReference>
<sequence length="260" mass="28883">MKSDNSPYFLVQSVDRAFQIFKLFIQERKPLGITEVAQALKLHKSVVHRLLATMQSHQLLEQVTETGKYKVGPMAFELGSVYMNNSLMAEGRRVLPQLAEETGGLAHMGILQQGSVLYLINQEPMKSMRMNAPVGVRKPLSTTALGKALLAWKEEDEVKRLLQEQDIAVSTPHLIPTIEASLEELRKVRETGYAVDNEEMAVGFRCIAAPVRDQTGEVIAAISMGGRIALTENLEKIADLVVNCANLVSERLGYVTKEMF</sequence>
<keyword evidence="1" id="KW-0805">Transcription regulation</keyword>
<feature type="domain" description="HTH iclR-type" evidence="4">
    <location>
        <begin position="11"/>
        <end position="73"/>
    </location>
</feature>
<dbReference type="PROSITE" id="PS51078">
    <property type="entry name" value="ICLR_ED"/>
    <property type="match status" value="1"/>
</dbReference>
<evidence type="ECO:0000256" key="3">
    <source>
        <dbReference type="ARBA" id="ARBA00023163"/>
    </source>
</evidence>
<dbReference type="InterPro" id="IPR036388">
    <property type="entry name" value="WH-like_DNA-bd_sf"/>
</dbReference>
<dbReference type="SUPFAM" id="SSF55781">
    <property type="entry name" value="GAF domain-like"/>
    <property type="match status" value="1"/>
</dbReference>
<dbReference type="PANTHER" id="PTHR30136">
    <property type="entry name" value="HELIX-TURN-HELIX TRANSCRIPTIONAL REGULATOR, ICLR FAMILY"/>
    <property type="match status" value="1"/>
</dbReference>
<gene>
    <name evidence="6" type="ORF">J2Z66_004074</name>
</gene>
<name>A0ABS4IY01_9BACL</name>
<dbReference type="SUPFAM" id="SSF46785">
    <property type="entry name" value="Winged helix' DNA-binding domain"/>
    <property type="match status" value="1"/>
</dbReference>
<feature type="domain" description="IclR-ED" evidence="5">
    <location>
        <begin position="74"/>
        <end position="254"/>
    </location>
</feature>
<evidence type="ECO:0000259" key="5">
    <source>
        <dbReference type="PROSITE" id="PS51078"/>
    </source>
</evidence>
<proteinExistence type="predicted"/>
<dbReference type="PROSITE" id="PS51077">
    <property type="entry name" value="HTH_ICLR"/>
    <property type="match status" value="1"/>
</dbReference>
<keyword evidence="3" id="KW-0804">Transcription</keyword>
<dbReference type="InterPro" id="IPR014757">
    <property type="entry name" value="Tscrpt_reg_IclR_C"/>
</dbReference>
<dbReference type="RefSeq" id="WP_209973489.1">
    <property type="nucleotide sequence ID" value="NZ_JAGGLB010000013.1"/>
</dbReference>
<evidence type="ECO:0000256" key="1">
    <source>
        <dbReference type="ARBA" id="ARBA00023015"/>
    </source>
</evidence>
<protein>
    <submittedName>
        <fullName evidence="6">DNA-binding IclR family transcriptional regulator</fullName>
    </submittedName>
</protein>
<dbReference type="EMBL" id="JAGGLB010000013">
    <property type="protein sequence ID" value="MBP1992466.1"/>
    <property type="molecule type" value="Genomic_DNA"/>
</dbReference>
<keyword evidence="2 6" id="KW-0238">DNA-binding</keyword>
<dbReference type="GO" id="GO:0003677">
    <property type="term" value="F:DNA binding"/>
    <property type="evidence" value="ECO:0007669"/>
    <property type="project" value="UniProtKB-KW"/>
</dbReference>
<dbReference type="InterPro" id="IPR050707">
    <property type="entry name" value="HTH_MetabolicPath_Reg"/>
</dbReference>
<dbReference type="Pfam" id="PF01614">
    <property type="entry name" value="IclR_C"/>
    <property type="match status" value="1"/>
</dbReference>
<dbReference type="InterPro" id="IPR029016">
    <property type="entry name" value="GAF-like_dom_sf"/>
</dbReference>
<keyword evidence="7" id="KW-1185">Reference proteome</keyword>
<dbReference type="Gene3D" id="1.10.10.10">
    <property type="entry name" value="Winged helix-like DNA-binding domain superfamily/Winged helix DNA-binding domain"/>
    <property type="match status" value="1"/>
</dbReference>
<dbReference type="Pfam" id="PF09339">
    <property type="entry name" value="HTH_IclR"/>
    <property type="match status" value="1"/>
</dbReference>
<reference evidence="6 7" key="1">
    <citation type="submission" date="2021-03" db="EMBL/GenBank/DDBJ databases">
        <title>Genomic Encyclopedia of Type Strains, Phase IV (KMG-IV): sequencing the most valuable type-strain genomes for metagenomic binning, comparative biology and taxonomic classification.</title>
        <authorList>
            <person name="Goeker M."/>
        </authorList>
    </citation>
    <scope>NUCLEOTIDE SEQUENCE [LARGE SCALE GENOMIC DNA]</scope>
    <source>
        <strain evidence="6 7">DSM 26048</strain>
    </source>
</reference>
<dbReference type="Proteomes" id="UP001519287">
    <property type="component" value="Unassembled WGS sequence"/>
</dbReference>